<comment type="caution">
    <text evidence="2">The sequence shown here is derived from an EMBL/GenBank/DDBJ whole genome shotgun (WGS) entry which is preliminary data.</text>
</comment>
<organism evidence="2 3">
    <name type="scientific">Thalassobaculum fulvum</name>
    <dbReference type="NCBI Taxonomy" id="1633335"/>
    <lineage>
        <taxon>Bacteria</taxon>
        <taxon>Pseudomonadati</taxon>
        <taxon>Pseudomonadota</taxon>
        <taxon>Alphaproteobacteria</taxon>
        <taxon>Rhodospirillales</taxon>
        <taxon>Thalassobaculaceae</taxon>
        <taxon>Thalassobaculum</taxon>
    </lineage>
</organism>
<dbReference type="AlphaFoldDB" id="A0A918XP61"/>
<dbReference type="InterPro" id="IPR018666">
    <property type="entry name" value="DUF2125"/>
</dbReference>
<keyword evidence="3" id="KW-1185">Reference proteome</keyword>
<name>A0A918XP61_9PROT</name>
<sequence>MSPPDTTRPAGFQDRRHLRRRRLVVAGAGLAALLAAGWTIAWQLVALRVEAAVTGWIDQRRALGDRIEHGPPALGGFPFTVDVTMRQVHWTREDGPTLLAAAAPELVASTPVWDPFRVAVRPVGGGRASAAGSWGSVTADADEALAVVTLGRRAPDRVDVTLRNIELTGPGGVVWAHVAAFDAVVDPTPEAESGAIAAVPATLDVSGTATGIRPAGAEALPFEGPAAVSWRAALRGDVDPAAGLPGLAMWRDAGGVIDVQYLSVSWPPIDLVGDGTVALDAAMRPEGAGVAEVQGIGEALDRLVAKGRMKPADAALLKLAAIAAGEPAADGRGQRVKAPVTVQDGTVRVGRIPVAKVRSIAE</sequence>
<dbReference type="InterPro" id="IPR006311">
    <property type="entry name" value="TAT_signal"/>
</dbReference>
<keyword evidence="1" id="KW-0812">Transmembrane</keyword>
<dbReference type="PROSITE" id="PS51318">
    <property type="entry name" value="TAT"/>
    <property type="match status" value="1"/>
</dbReference>
<evidence type="ECO:0000313" key="2">
    <source>
        <dbReference type="EMBL" id="GHD41290.1"/>
    </source>
</evidence>
<dbReference type="RefSeq" id="WP_189987368.1">
    <property type="nucleotide sequence ID" value="NZ_BMZS01000001.1"/>
</dbReference>
<proteinExistence type="predicted"/>
<keyword evidence="1" id="KW-0472">Membrane</keyword>
<dbReference type="EMBL" id="BMZS01000001">
    <property type="protein sequence ID" value="GHD41290.1"/>
    <property type="molecule type" value="Genomic_DNA"/>
</dbReference>
<protein>
    <recommendedName>
        <fullName evidence="4">DUF2125 domain-containing protein</fullName>
    </recommendedName>
</protein>
<dbReference type="Proteomes" id="UP000630353">
    <property type="component" value="Unassembled WGS sequence"/>
</dbReference>
<keyword evidence="1" id="KW-1133">Transmembrane helix</keyword>
<reference evidence="2" key="2">
    <citation type="submission" date="2020-09" db="EMBL/GenBank/DDBJ databases">
        <authorList>
            <person name="Sun Q."/>
            <person name="Kim S."/>
        </authorList>
    </citation>
    <scope>NUCLEOTIDE SEQUENCE</scope>
    <source>
        <strain evidence="2">KCTC 42651</strain>
    </source>
</reference>
<evidence type="ECO:0000313" key="3">
    <source>
        <dbReference type="Proteomes" id="UP000630353"/>
    </source>
</evidence>
<evidence type="ECO:0000256" key="1">
    <source>
        <dbReference type="SAM" id="Phobius"/>
    </source>
</evidence>
<feature type="transmembrane region" description="Helical" evidence="1">
    <location>
        <begin position="23"/>
        <end position="45"/>
    </location>
</feature>
<gene>
    <name evidence="2" type="ORF">GCM10017083_05530</name>
</gene>
<reference evidence="2" key="1">
    <citation type="journal article" date="2014" name="Int. J. Syst. Evol. Microbiol.">
        <title>Complete genome sequence of Corynebacterium casei LMG S-19264T (=DSM 44701T), isolated from a smear-ripened cheese.</title>
        <authorList>
            <consortium name="US DOE Joint Genome Institute (JGI-PGF)"/>
            <person name="Walter F."/>
            <person name="Albersmeier A."/>
            <person name="Kalinowski J."/>
            <person name="Ruckert C."/>
        </authorList>
    </citation>
    <scope>NUCLEOTIDE SEQUENCE</scope>
    <source>
        <strain evidence="2">KCTC 42651</strain>
    </source>
</reference>
<accession>A0A918XP61</accession>
<evidence type="ECO:0008006" key="4">
    <source>
        <dbReference type="Google" id="ProtNLM"/>
    </source>
</evidence>
<dbReference type="Pfam" id="PF09898">
    <property type="entry name" value="DUF2125"/>
    <property type="match status" value="1"/>
</dbReference>